<organism evidence="1 2">
    <name type="scientific">Brevibacterium yomogidense</name>
    <dbReference type="NCBI Taxonomy" id="946573"/>
    <lineage>
        <taxon>Bacteria</taxon>
        <taxon>Bacillati</taxon>
        <taxon>Actinomycetota</taxon>
        <taxon>Actinomycetes</taxon>
        <taxon>Micrococcales</taxon>
        <taxon>Brevibacteriaceae</taxon>
        <taxon>Brevibacterium</taxon>
    </lineage>
</organism>
<dbReference type="InterPro" id="IPR036188">
    <property type="entry name" value="FAD/NAD-bd_sf"/>
</dbReference>
<name>A0A1X6XPC5_9MICO</name>
<dbReference type="PANTHER" id="PTHR10668:SF105">
    <property type="entry name" value="DEHYDROGENASE-RELATED"/>
    <property type="match status" value="1"/>
</dbReference>
<dbReference type="SUPFAM" id="SSF51905">
    <property type="entry name" value="FAD/NAD(P)-binding domain"/>
    <property type="match status" value="1"/>
</dbReference>
<proteinExistence type="predicted"/>
<protein>
    <submittedName>
        <fullName evidence="1">Phytoene dehydrogenase and related proteins</fullName>
    </submittedName>
</protein>
<keyword evidence="2" id="KW-1185">Reference proteome</keyword>
<dbReference type="Proteomes" id="UP000196581">
    <property type="component" value="Unassembled WGS sequence"/>
</dbReference>
<dbReference type="PANTHER" id="PTHR10668">
    <property type="entry name" value="PHYTOENE DEHYDROGENASE"/>
    <property type="match status" value="1"/>
</dbReference>
<evidence type="ECO:0000313" key="1">
    <source>
        <dbReference type="EMBL" id="SLN00993.1"/>
    </source>
</evidence>
<dbReference type="Pfam" id="PF13450">
    <property type="entry name" value="NAD_binding_8"/>
    <property type="match status" value="1"/>
</dbReference>
<sequence>MTKAIVIGSGPNGLAAAVTLARNGVEVTVLEAADEVGGGTRSAELTVPGLLHDECSGFHPLAVDNAFTRSVDLADHGLRWSRPDVQYAHPLDGGGGAAVWQDVSTTARHLFDDGARWAQVFGTLATHFPDIADDFLRPMLRVPQHVLKLGMFGAFAGPPASWVARLWRTEEARALFAGAAAHSFRPLDSLLSSAIGVALGTAAHTYGWPVAEGGSRSIARAMCASLESSGGTVETGIRVDALADLPASDIVMLDTSPAAAVRIVGDALPGRVARGLSRFRHGPGAFVVNFAVEGGIPWTYEPARRAGTLHLGGRFDEIAAAEAAINRGHMPEKPFVLLGQQYLADSQRSRGGVHPVDAYAHVPAGYDGDATRAIEDQIERFAPGFRDRVIARNVRTTTEVAAGNANFVGGDIVSGANSAMQLVFRPRPALDPYSLGVPGLFLCSAATPPGAGAHGMAGYNAAMSALAQCGGDRRA</sequence>
<dbReference type="RefSeq" id="WP_087009182.1">
    <property type="nucleotide sequence ID" value="NZ_FWFF01000020.1"/>
</dbReference>
<reference evidence="2" key="1">
    <citation type="submission" date="2017-02" db="EMBL/GenBank/DDBJ databases">
        <authorList>
            <person name="Dridi B."/>
        </authorList>
    </citation>
    <scope>NUCLEOTIDE SEQUENCE [LARGE SCALE GENOMIC DNA]</scope>
    <source>
        <strain evidence="2">B Co 03.10</strain>
    </source>
</reference>
<gene>
    <name evidence="1" type="ORF">FM105_13975</name>
</gene>
<dbReference type="Gene3D" id="3.50.50.60">
    <property type="entry name" value="FAD/NAD(P)-binding domain"/>
    <property type="match status" value="1"/>
</dbReference>
<evidence type="ECO:0000313" key="2">
    <source>
        <dbReference type="Proteomes" id="UP000196581"/>
    </source>
</evidence>
<dbReference type="AlphaFoldDB" id="A0A1X6XPC5"/>
<dbReference type="EMBL" id="FWFF01000020">
    <property type="protein sequence ID" value="SLN00993.1"/>
    <property type="molecule type" value="Genomic_DNA"/>
</dbReference>
<dbReference type="PRINTS" id="PR00419">
    <property type="entry name" value="ADXRDTASE"/>
</dbReference>
<accession>A0A1X6XPC5</accession>